<evidence type="ECO:0000259" key="3">
    <source>
        <dbReference type="Pfam" id="PF13505"/>
    </source>
</evidence>
<protein>
    <submittedName>
        <fullName evidence="4">Porin family protein</fullName>
    </submittedName>
</protein>
<keyword evidence="5" id="KW-1185">Reference proteome</keyword>
<accession>A0ABW3RBA3</accession>
<dbReference type="RefSeq" id="WP_311938465.1">
    <property type="nucleotide sequence ID" value="NZ_JAVSCK010000002.1"/>
</dbReference>
<evidence type="ECO:0000256" key="1">
    <source>
        <dbReference type="ARBA" id="ARBA00022729"/>
    </source>
</evidence>
<gene>
    <name evidence="4" type="ORF">ACFQ2E_07575</name>
</gene>
<comment type="caution">
    <text evidence="4">The sequence shown here is derived from an EMBL/GenBank/DDBJ whole genome shotgun (WGS) entry which is preliminary data.</text>
</comment>
<sequence>MKNFTNLISFCFLTLFLVSCSTRAAYLAREESSSFSSSGVALAPNTSKSATTSKASASNSLRASNSNSTSGFLIGIYFTDLTLSEDFEIQPEIDFLLVKNLNEIQAPILVKYNVADAFSLLAGPNLGFLLDAPNGWKSFNFGVDFGAAYDIDEKFNVNARYDLGLTNLLKNPGGNSVKLRGIQVGLGYKF</sequence>
<proteinExistence type="predicted"/>
<organism evidence="4 5">
    <name type="scientific">Hwangdonia seohaensis</name>
    <dbReference type="NCBI Taxonomy" id="1240727"/>
    <lineage>
        <taxon>Bacteria</taxon>
        <taxon>Pseudomonadati</taxon>
        <taxon>Bacteroidota</taxon>
        <taxon>Flavobacteriia</taxon>
        <taxon>Flavobacteriales</taxon>
        <taxon>Flavobacteriaceae</taxon>
        <taxon>Hwangdonia</taxon>
    </lineage>
</organism>
<dbReference type="EMBL" id="JBHTLJ010000002">
    <property type="protein sequence ID" value="MFD1162272.1"/>
    <property type="molecule type" value="Genomic_DNA"/>
</dbReference>
<feature type="domain" description="Outer membrane protein beta-barrel" evidence="3">
    <location>
        <begin position="83"/>
        <end position="190"/>
    </location>
</feature>
<dbReference type="Pfam" id="PF13505">
    <property type="entry name" value="OMP_b-brl"/>
    <property type="match status" value="1"/>
</dbReference>
<reference evidence="5" key="1">
    <citation type="journal article" date="2019" name="Int. J. Syst. Evol. Microbiol.">
        <title>The Global Catalogue of Microorganisms (GCM) 10K type strain sequencing project: providing services to taxonomists for standard genome sequencing and annotation.</title>
        <authorList>
            <consortium name="The Broad Institute Genomics Platform"/>
            <consortium name="The Broad Institute Genome Sequencing Center for Infectious Disease"/>
            <person name="Wu L."/>
            <person name="Ma J."/>
        </authorList>
    </citation>
    <scope>NUCLEOTIDE SEQUENCE [LARGE SCALE GENOMIC DNA]</scope>
    <source>
        <strain evidence="5">CCUG 63246</strain>
    </source>
</reference>
<dbReference type="InterPro" id="IPR027385">
    <property type="entry name" value="Beta-barrel_OMP"/>
</dbReference>
<dbReference type="Proteomes" id="UP001597163">
    <property type="component" value="Unassembled WGS sequence"/>
</dbReference>
<feature type="signal peptide" evidence="2">
    <location>
        <begin position="1"/>
        <end position="24"/>
    </location>
</feature>
<dbReference type="PROSITE" id="PS51257">
    <property type="entry name" value="PROKAR_LIPOPROTEIN"/>
    <property type="match status" value="1"/>
</dbReference>
<name>A0ABW3RBA3_9FLAO</name>
<evidence type="ECO:0000256" key="2">
    <source>
        <dbReference type="SAM" id="SignalP"/>
    </source>
</evidence>
<keyword evidence="1 2" id="KW-0732">Signal</keyword>
<evidence type="ECO:0000313" key="5">
    <source>
        <dbReference type="Proteomes" id="UP001597163"/>
    </source>
</evidence>
<feature type="chain" id="PRO_5046243557" evidence="2">
    <location>
        <begin position="25"/>
        <end position="190"/>
    </location>
</feature>
<evidence type="ECO:0000313" key="4">
    <source>
        <dbReference type="EMBL" id="MFD1162272.1"/>
    </source>
</evidence>